<dbReference type="InterPro" id="IPR002110">
    <property type="entry name" value="Ankyrin_rpt"/>
</dbReference>
<organism evidence="10">
    <name type="scientific">Oikopleura dioica</name>
    <name type="common">Tunicate</name>
    <dbReference type="NCBI Taxonomy" id="34765"/>
    <lineage>
        <taxon>Eukaryota</taxon>
        <taxon>Metazoa</taxon>
        <taxon>Chordata</taxon>
        <taxon>Tunicata</taxon>
        <taxon>Appendicularia</taxon>
        <taxon>Copelata</taxon>
        <taxon>Oikopleuridae</taxon>
        <taxon>Oikopleura</taxon>
    </lineage>
</organism>
<feature type="transmembrane region" description="Helical" evidence="8">
    <location>
        <begin position="450"/>
        <end position="474"/>
    </location>
</feature>
<evidence type="ECO:0000259" key="9">
    <source>
        <dbReference type="Pfam" id="PF01529"/>
    </source>
</evidence>
<dbReference type="PROSITE" id="PS50297">
    <property type="entry name" value="ANK_REP_REGION"/>
    <property type="match status" value="3"/>
</dbReference>
<feature type="repeat" description="ANK" evidence="7">
    <location>
        <begin position="153"/>
        <end position="186"/>
    </location>
</feature>
<feature type="domain" description="Palmitoyltransferase DHHC" evidence="9">
    <location>
        <begin position="403"/>
        <end position="535"/>
    </location>
</feature>
<evidence type="ECO:0000256" key="3">
    <source>
        <dbReference type="ARBA" id="ARBA00022737"/>
    </source>
</evidence>
<dbReference type="InParanoid" id="E4Y2N4"/>
<keyword evidence="5 7" id="KW-0040">ANK repeat</keyword>
<dbReference type="GO" id="GO:0016020">
    <property type="term" value="C:membrane"/>
    <property type="evidence" value="ECO:0007669"/>
    <property type="project" value="UniProtKB-SubCell"/>
</dbReference>
<feature type="transmembrane region" description="Helical" evidence="8">
    <location>
        <begin position="509"/>
        <end position="528"/>
    </location>
</feature>
<dbReference type="Pfam" id="PF01529">
    <property type="entry name" value="DHHC"/>
    <property type="match status" value="1"/>
</dbReference>
<evidence type="ECO:0000256" key="1">
    <source>
        <dbReference type="ARBA" id="ARBA00004141"/>
    </source>
</evidence>
<comment type="domain">
    <text evidence="8">The DHHC domain is required for palmitoyltransferase activity.</text>
</comment>
<dbReference type="AlphaFoldDB" id="E4Y2N4"/>
<name>E4Y2N4_OIKDI</name>
<keyword evidence="6 8" id="KW-0472">Membrane</keyword>
<keyword evidence="8" id="KW-0808">Transferase</keyword>
<keyword evidence="2 8" id="KW-0812">Transmembrane</keyword>
<keyword evidence="4 8" id="KW-1133">Transmembrane helix</keyword>
<reference evidence="10" key="1">
    <citation type="journal article" date="2010" name="Science">
        <title>Plasticity of animal genome architecture unmasked by rapid evolution of a pelagic tunicate.</title>
        <authorList>
            <person name="Denoeud F."/>
            <person name="Henriet S."/>
            <person name="Mungpakdee S."/>
            <person name="Aury J.M."/>
            <person name="Da Silva C."/>
            <person name="Brinkmann H."/>
            <person name="Mikhaleva J."/>
            <person name="Olsen L.C."/>
            <person name="Jubin C."/>
            <person name="Canestro C."/>
            <person name="Bouquet J.M."/>
            <person name="Danks G."/>
            <person name="Poulain J."/>
            <person name="Campsteijn C."/>
            <person name="Adamski M."/>
            <person name="Cross I."/>
            <person name="Yadetie F."/>
            <person name="Muffato M."/>
            <person name="Louis A."/>
            <person name="Butcher S."/>
            <person name="Tsagkogeorga G."/>
            <person name="Konrad A."/>
            <person name="Singh S."/>
            <person name="Jensen M.F."/>
            <person name="Cong E.H."/>
            <person name="Eikeseth-Otteraa H."/>
            <person name="Noel B."/>
            <person name="Anthouard V."/>
            <person name="Porcel B.M."/>
            <person name="Kachouri-Lafond R."/>
            <person name="Nishino A."/>
            <person name="Ugolini M."/>
            <person name="Chourrout P."/>
            <person name="Nishida H."/>
            <person name="Aasland R."/>
            <person name="Huzurbazar S."/>
            <person name="Westhof E."/>
            <person name="Delsuc F."/>
            <person name="Lehrach H."/>
            <person name="Reinhardt R."/>
            <person name="Weissenbach J."/>
            <person name="Roy S.W."/>
            <person name="Artiguenave F."/>
            <person name="Postlethwait J.H."/>
            <person name="Manak J.R."/>
            <person name="Thompson E.M."/>
            <person name="Jaillon O."/>
            <person name="Du Pasquier L."/>
            <person name="Boudinot P."/>
            <person name="Liberles D.A."/>
            <person name="Volff J.N."/>
            <person name="Philippe H."/>
            <person name="Lenhard B."/>
            <person name="Roest Crollius H."/>
            <person name="Wincker P."/>
            <person name="Chourrout D."/>
        </authorList>
    </citation>
    <scope>NUCLEOTIDE SEQUENCE [LARGE SCALE GENOMIC DNA]</scope>
</reference>
<feature type="repeat" description="ANK" evidence="7">
    <location>
        <begin position="53"/>
        <end position="85"/>
    </location>
</feature>
<keyword evidence="3" id="KW-0677">Repeat</keyword>
<evidence type="ECO:0000256" key="2">
    <source>
        <dbReference type="ARBA" id="ARBA00022692"/>
    </source>
</evidence>
<feature type="repeat" description="ANK" evidence="7">
    <location>
        <begin position="87"/>
        <end position="119"/>
    </location>
</feature>
<dbReference type="Pfam" id="PF12796">
    <property type="entry name" value="Ank_2"/>
    <property type="match status" value="1"/>
</dbReference>
<protein>
    <recommendedName>
        <fullName evidence="8">Palmitoyltransferase</fullName>
        <ecNumber evidence="8">2.3.1.225</ecNumber>
    </recommendedName>
</protein>
<dbReference type="OrthoDB" id="6781668at2759"/>
<comment type="similarity">
    <text evidence="8">Belongs to the DHHC palmitoyltransferase family.</text>
</comment>
<dbReference type="Gene3D" id="1.25.40.20">
    <property type="entry name" value="Ankyrin repeat-containing domain"/>
    <property type="match status" value="1"/>
</dbReference>
<proteinExistence type="inferred from homology"/>
<evidence type="ECO:0000256" key="5">
    <source>
        <dbReference type="ARBA" id="ARBA00023043"/>
    </source>
</evidence>
<sequence length="602" mass="68073">MNTAEIVDKAPLNVDPNDPNHWDLVKATQYGIVSRCKEIVEKEGVDVRKPDKDNITLLHWAAINNRHEVVDFYMSKGAIVDAIGGDLNATPLHWAVRQGHQSMVASLMRHGADPSIRDAEGSAALHIASQFSFWPIVAFLIAKGVDVDTYDTNGLTPLMWAVLRSKGPDTVRVLLGLGADPNLVDRKFRNLPLHFAIETPSPDSFELLLEITRDLQQHNGKGNSPISLASGKKEWMAEQIETELENRGITRTRGVRRIFSTKARRTGLLYAVSLFFLIAAGYVFDTNNVYLGPWASKFAAIICLYIFVFLAIKIAVPSSEVTLKMPICWSEATKTYITGVGLLVLWPVINVGWLSTLIYIICTPLLHYVFYKTVTADPGYIPTDRNVQYSSIIELAENEKLDSSTLCTSSLIKRPLRSKYCGTSKKLVARFDHYCPWVNNAVGFGNHKYFVMYLSLLIVNLSWHFYAISLYWSSEHGCNIDFSQRGSVLRAFACSGFVTWQFFHTCLHLIWVTLLLVTQLHFVLVQGVTTNERIRAHRYNYLTVRNSQIVHNAFNRGVLLNFLDFFEINLCGKKALYVDWRRKLELGPEFKAFAHKTGEENV</sequence>
<feature type="transmembrane region" description="Helical" evidence="8">
    <location>
        <begin position="296"/>
        <end position="316"/>
    </location>
</feature>
<dbReference type="EMBL" id="FN653897">
    <property type="protein sequence ID" value="CBY16121.1"/>
    <property type="molecule type" value="Genomic_DNA"/>
</dbReference>
<feature type="transmembrane region" description="Helical" evidence="8">
    <location>
        <begin position="267"/>
        <end position="284"/>
    </location>
</feature>
<evidence type="ECO:0000256" key="4">
    <source>
        <dbReference type="ARBA" id="ARBA00022989"/>
    </source>
</evidence>
<dbReference type="EC" id="2.3.1.225" evidence="8"/>
<evidence type="ECO:0000256" key="7">
    <source>
        <dbReference type="PROSITE-ProRule" id="PRU00023"/>
    </source>
</evidence>
<dbReference type="FunCoup" id="E4Y2N4">
    <property type="interactions" value="450"/>
</dbReference>
<dbReference type="PROSITE" id="PS50088">
    <property type="entry name" value="ANK_REPEAT"/>
    <property type="match status" value="4"/>
</dbReference>
<dbReference type="PANTHER" id="PTHR24161">
    <property type="entry name" value="ANK_REP_REGION DOMAIN-CONTAINING PROTEIN-RELATED"/>
    <property type="match status" value="1"/>
</dbReference>
<dbReference type="Pfam" id="PF00023">
    <property type="entry name" value="Ank"/>
    <property type="match status" value="1"/>
</dbReference>
<dbReference type="SMART" id="SM00248">
    <property type="entry name" value="ANK"/>
    <property type="match status" value="5"/>
</dbReference>
<evidence type="ECO:0000256" key="8">
    <source>
        <dbReference type="RuleBase" id="RU079119"/>
    </source>
</evidence>
<comment type="subcellular location">
    <subcellularLocation>
        <location evidence="1">Membrane</location>
        <topology evidence="1">Multi-pass membrane protein</topology>
    </subcellularLocation>
</comment>
<dbReference type="GO" id="GO:0019706">
    <property type="term" value="F:protein-cysteine S-palmitoyltransferase activity"/>
    <property type="evidence" value="ECO:0007669"/>
    <property type="project" value="UniProtKB-EC"/>
</dbReference>
<evidence type="ECO:0000256" key="6">
    <source>
        <dbReference type="ARBA" id="ARBA00023136"/>
    </source>
</evidence>
<keyword evidence="11" id="KW-1185">Reference proteome</keyword>
<dbReference type="InterPro" id="IPR001594">
    <property type="entry name" value="Palmitoyltrfase_DHHC"/>
</dbReference>
<gene>
    <name evidence="10" type="ORF">GSOID_T00016437001</name>
</gene>
<evidence type="ECO:0000313" key="11">
    <source>
        <dbReference type="Proteomes" id="UP000001307"/>
    </source>
</evidence>
<dbReference type="PANTHER" id="PTHR24161:SF85">
    <property type="entry name" value="PALMITOYLTRANSFERASE HIP14"/>
    <property type="match status" value="1"/>
</dbReference>
<comment type="catalytic activity">
    <reaction evidence="8">
        <text>L-cysteinyl-[protein] + hexadecanoyl-CoA = S-hexadecanoyl-L-cysteinyl-[protein] + CoA</text>
        <dbReference type="Rhea" id="RHEA:36683"/>
        <dbReference type="Rhea" id="RHEA-COMP:10131"/>
        <dbReference type="Rhea" id="RHEA-COMP:11032"/>
        <dbReference type="ChEBI" id="CHEBI:29950"/>
        <dbReference type="ChEBI" id="CHEBI:57287"/>
        <dbReference type="ChEBI" id="CHEBI:57379"/>
        <dbReference type="ChEBI" id="CHEBI:74151"/>
        <dbReference type="EC" id="2.3.1.225"/>
    </reaction>
</comment>
<accession>E4Y2N4</accession>
<feature type="repeat" description="ANK" evidence="7">
    <location>
        <begin position="120"/>
        <end position="152"/>
    </location>
</feature>
<feature type="transmembrane region" description="Helical" evidence="8">
    <location>
        <begin position="336"/>
        <end position="361"/>
    </location>
</feature>
<dbReference type="InterPro" id="IPR036770">
    <property type="entry name" value="Ankyrin_rpt-contain_sf"/>
</dbReference>
<dbReference type="Proteomes" id="UP000001307">
    <property type="component" value="Unassembled WGS sequence"/>
</dbReference>
<dbReference type="SUPFAM" id="SSF48403">
    <property type="entry name" value="Ankyrin repeat"/>
    <property type="match status" value="1"/>
</dbReference>
<feature type="transmembrane region" description="Helical" evidence="8">
    <location>
        <begin position="486"/>
        <end position="503"/>
    </location>
</feature>
<keyword evidence="8" id="KW-0012">Acyltransferase</keyword>
<dbReference type="PROSITE" id="PS50216">
    <property type="entry name" value="DHHC"/>
    <property type="match status" value="1"/>
</dbReference>
<evidence type="ECO:0000313" key="10">
    <source>
        <dbReference type="EMBL" id="CBY16121.1"/>
    </source>
</evidence>